<sequence length="100" mass="11311">MTLTLLGVPFFVAAYSLSPQTMAWMRASGTLPYFTHTEPYYTMSLPGRTMNGWLDVWMDGWTIHAPTPSLSLSLFLSPLCVNGWMDANMDAAQRRLFIFP</sequence>
<feature type="chain" id="PRO_5031052181" evidence="1">
    <location>
        <begin position="24"/>
        <end position="100"/>
    </location>
</feature>
<feature type="signal peptide" evidence="1">
    <location>
        <begin position="1"/>
        <end position="23"/>
    </location>
</feature>
<evidence type="ECO:0000313" key="2">
    <source>
        <dbReference type="EMBL" id="CAD9072439.1"/>
    </source>
</evidence>
<gene>
    <name evidence="2" type="ORF">VBRA1451_LOCUS27522</name>
</gene>
<organism evidence="2">
    <name type="scientific">Vitrella brassicaformis</name>
    <dbReference type="NCBI Taxonomy" id="1169539"/>
    <lineage>
        <taxon>Eukaryota</taxon>
        <taxon>Sar</taxon>
        <taxon>Alveolata</taxon>
        <taxon>Colpodellida</taxon>
        <taxon>Vitrellaceae</taxon>
        <taxon>Vitrella</taxon>
    </lineage>
</organism>
<protein>
    <submittedName>
        <fullName evidence="2">Uncharacterized protein</fullName>
    </submittedName>
</protein>
<keyword evidence="1" id="KW-0732">Signal</keyword>
<evidence type="ECO:0000256" key="1">
    <source>
        <dbReference type="SAM" id="SignalP"/>
    </source>
</evidence>
<proteinExistence type="predicted"/>
<dbReference type="AlphaFoldDB" id="A0A7S1KFG3"/>
<accession>A0A7S1KFG3</accession>
<name>A0A7S1KFG3_9ALVE</name>
<dbReference type="EMBL" id="HBGB01046859">
    <property type="protein sequence ID" value="CAD9072439.1"/>
    <property type="molecule type" value="Transcribed_RNA"/>
</dbReference>
<reference evidence="2" key="1">
    <citation type="submission" date="2021-01" db="EMBL/GenBank/DDBJ databases">
        <authorList>
            <person name="Corre E."/>
            <person name="Pelletier E."/>
            <person name="Niang G."/>
            <person name="Scheremetjew M."/>
            <person name="Finn R."/>
            <person name="Kale V."/>
            <person name="Holt S."/>
            <person name="Cochrane G."/>
            <person name="Meng A."/>
            <person name="Brown T."/>
            <person name="Cohen L."/>
        </authorList>
    </citation>
    <scope>NUCLEOTIDE SEQUENCE</scope>
    <source>
        <strain evidence="2">CCMP3346</strain>
    </source>
</reference>